<dbReference type="Gene3D" id="3.40.50.150">
    <property type="entry name" value="Vaccinia Virus protein VP39"/>
    <property type="match status" value="1"/>
</dbReference>
<dbReference type="SUPFAM" id="SSF53335">
    <property type="entry name" value="S-adenosyl-L-methionine-dependent methyltransferases"/>
    <property type="match status" value="1"/>
</dbReference>
<evidence type="ECO:0000313" key="5">
    <source>
        <dbReference type="Proteomes" id="UP000179627"/>
    </source>
</evidence>
<dbReference type="Pfam" id="PF13649">
    <property type="entry name" value="Methyltransf_25"/>
    <property type="match status" value="1"/>
</dbReference>
<name>A0A1S1RNG7_9ACTN</name>
<comment type="caution">
    <text evidence="4">The sequence shown here is derived from an EMBL/GenBank/DDBJ whole genome shotgun (WGS) entry which is preliminary data.</text>
</comment>
<dbReference type="PANTHER" id="PTHR43861:SF1">
    <property type="entry name" value="TRANS-ACONITATE 2-METHYLTRANSFERASE"/>
    <property type="match status" value="1"/>
</dbReference>
<dbReference type="CDD" id="cd02440">
    <property type="entry name" value="AdoMet_MTases"/>
    <property type="match status" value="1"/>
</dbReference>
<evidence type="ECO:0000259" key="3">
    <source>
        <dbReference type="Pfam" id="PF13649"/>
    </source>
</evidence>
<protein>
    <submittedName>
        <fullName evidence="4">Trans-aconitate methyltransferase</fullName>
    </submittedName>
</protein>
<feature type="domain" description="Methyltransferase" evidence="3">
    <location>
        <begin position="36"/>
        <end position="130"/>
    </location>
</feature>
<sequence>MAWEWDAETYDTLALPHELWGRRTVARLALTGGETVVDAGCGTGRDTAALLDALPRGRVFAVDASASMLERLRARLPDVGEHLTVVAADLRDPLPITEPVDAVMSVAALHWIDDHRRVFGNLAAVLRPGGRLSVDCGGQGNIATVEAVLRQILGDLPDVWTFAGPAATREHLEAAGFVDVDARLRPDRAYFAEPAALHDYLETVVLGAHLARLGPDERAALVHEVARRLPEPAVDYVRLEVSARRAG</sequence>
<proteinExistence type="predicted"/>
<evidence type="ECO:0000256" key="1">
    <source>
        <dbReference type="ARBA" id="ARBA00022603"/>
    </source>
</evidence>
<dbReference type="PANTHER" id="PTHR43861">
    <property type="entry name" value="TRANS-ACONITATE 2-METHYLTRANSFERASE-RELATED"/>
    <property type="match status" value="1"/>
</dbReference>
<keyword evidence="1 4" id="KW-0489">Methyltransferase</keyword>
<organism evidence="4 5">
    <name type="scientific">Parafrankia colletiae</name>
    <dbReference type="NCBI Taxonomy" id="573497"/>
    <lineage>
        <taxon>Bacteria</taxon>
        <taxon>Bacillati</taxon>
        <taxon>Actinomycetota</taxon>
        <taxon>Actinomycetes</taxon>
        <taxon>Frankiales</taxon>
        <taxon>Frankiaceae</taxon>
        <taxon>Parafrankia</taxon>
    </lineage>
</organism>
<dbReference type="GO" id="GO:0032259">
    <property type="term" value="P:methylation"/>
    <property type="evidence" value="ECO:0007669"/>
    <property type="project" value="UniProtKB-KW"/>
</dbReference>
<evidence type="ECO:0000256" key="2">
    <source>
        <dbReference type="ARBA" id="ARBA00022679"/>
    </source>
</evidence>
<gene>
    <name evidence="4" type="ORF">CC117_01425</name>
</gene>
<accession>A0A1S1RNG7</accession>
<reference evidence="5" key="1">
    <citation type="submission" date="2016-07" db="EMBL/GenBank/DDBJ databases">
        <title>Sequence Frankia sp. strain CcI1.17.</title>
        <authorList>
            <person name="Ghodhbane-Gtari F."/>
            <person name="Swanson E."/>
            <person name="Gueddou A."/>
            <person name="Morris K."/>
            <person name="Hezbri K."/>
            <person name="Ktari A."/>
            <person name="Nouioui I."/>
            <person name="Abebe-Akele F."/>
            <person name="Simpson S."/>
            <person name="Thomas K."/>
            <person name="Gtari M."/>
            <person name="Tisa L.S."/>
            <person name="Hurst S."/>
        </authorList>
    </citation>
    <scope>NUCLEOTIDE SEQUENCE [LARGE SCALE GENOMIC DNA]</scope>
    <source>
        <strain evidence="5">Cc1.17</strain>
    </source>
</reference>
<dbReference type="OrthoDB" id="9777638at2"/>
<dbReference type="InterPro" id="IPR029063">
    <property type="entry name" value="SAM-dependent_MTases_sf"/>
</dbReference>
<dbReference type="GO" id="GO:0008168">
    <property type="term" value="F:methyltransferase activity"/>
    <property type="evidence" value="ECO:0007669"/>
    <property type="project" value="UniProtKB-KW"/>
</dbReference>
<evidence type="ECO:0000313" key="4">
    <source>
        <dbReference type="EMBL" id="OHV46334.1"/>
    </source>
</evidence>
<keyword evidence="2 4" id="KW-0808">Transferase</keyword>
<dbReference type="AlphaFoldDB" id="A0A1S1RNG7"/>
<dbReference type="Proteomes" id="UP000179627">
    <property type="component" value="Unassembled WGS sequence"/>
</dbReference>
<dbReference type="RefSeq" id="WP_071081876.1">
    <property type="nucleotide sequence ID" value="NZ_MBLM01000002.1"/>
</dbReference>
<keyword evidence="5" id="KW-1185">Reference proteome</keyword>
<dbReference type="EMBL" id="MBLM01000002">
    <property type="protein sequence ID" value="OHV46334.1"/>
    <property type="molecule type" value="Genomic_DNA"/>
</dbReference>
<dbReference type="InterPro" id="IPR041698">
    <property type="entry name" value="Methyltransf_25"/>
</dbReference>